<dbReference type="SUPFAM" id="SSF63737">
    <property type="entry name" value="Leukotriene A4 hydrolase N-terminal domain"/>
    <property type="match status" value="1"/>
</dbReference>
<proteinExistence type="predicted"/>
<dbReference type="InterPro" id="IPR045357">
    <property type="entry name" value="Aminopeptidase_N-like_N"/>
</dbReference>
<dbReference type="PANTHER" id="PTHR11533">
    <property type="entry name" value="PROTEASE M1 ZINC METALLOPROTEASE"/>
    <property type="match status" value="1"/>
</dbReference>
<evidence type="ECO:0000259" key="1">
    <source>
        <dbReference type="Pfam" id="PF17900"/>
    </source>
</evidence>
<evidence type="ECO:0000313" key="3">
    <source>
        <dbReference type="Proteomes" id="UP001217089"/>
    </source>
</evidence>
<organism evidence="2 3">
    <name type="scientific">Tegillarca granosa</name>
    <name type="common">Malaysian cockle</name>
    <name type="synonym">Anadara granosa</name>
    <dbReference type="NCBI Taxonomy" id="220873"/>
    <lineage>
        <taxon>Eukaryota</taxon>
        <taxon>Metazoa</taxon>
        <taxon>Spiralia</taxon>
        <taxon>Lophotrochozoa</taxon>
        <taxon>Mollusca</taxon>
        <taxon>Bivalvia</taxon>
        <taxon>Autobranchia</taxon>
        <taxon>Pteriomorphia</taxon>
        <taxon>Arcoida</taxon>
        <taxon>Arcoidea</taxon>
        <taxon>Arcidae</taxon>
        <taxon>Tegillarca</taxon>
    </lineage>
</organism>
<accession>A0ABQ9FDI7</accession>
<dbReference type="EMBL" id="JARBDR010000337">
    <property type="protein sequence ID" value="KAJ8315378.1"/>
    <property type="molecule type" value="Genomic_DNA"/>
</dbReference>
<dbReference type="InterPro" id="IPR050344">
    <property type="entry name" value="Peptidase_M1_aminopeptidases"/>
</dbReference>
<evidence type="ECO:0000313" key="2">
    <source>
        <dbReference type="EMBL" id="KAJ8315378.1"/>
    </source>
</evidence>
<dbReference type="Proteomes" id="UP001217089">
    <property type="component" value="Unassembled WGS sequence"/>
</dbReference>
<name>A0ABQ9FDI7_TEGGR</name>
<comment type="caution">
    <text evidence="2">The sequence shown here is derived from an EMBL/GenBank/DDBJ whole genome shotgun (WGS) entry which is preliminary data.</text>
</comment>
<keyword evidence="3" id="KW-1185">Reference proteome</keyword>
<feature type="domain" description="Aminopeptidase N-like N-terminal" evidence="1">
    <location>
        <begin position="4"/>
        <end position="156"/>
    </location>
</feature>
<sequence>MNESEFYFEGYVKIDITCIESTSEVVLHMKDLTITENGYFSEHDEVDHSPLFVGHTYDEKRQFLIIRLTNQTTVGLNYSIELNFTGPLTKDLTGLYLSSFERDNRTEYLVATQFQATDARSAFPCFDEPGIKSTLTRALLSTKKRSIENIEENMQIQQIPGNSQKQH</sequence>
<reference evidence="2 3" key="1">
    <citation type="submission" date="2022-12" db="EMBL/GenBank/DDBJ databases">
        <title>Chromosome-level genome of Tegillarca granosa.</title>
        <authorList>
            <person name="Kim J."/>
        </authorList>
    </citation>
    <scope>NUCLEOTIDE SEQUENCE [LARGE SCALE GENOMIC DNA]</scope>
    <source>
        <strain evidence="2">Teg-2019</strain>
        <tissue evidence="2">Adductor muscle</tissue>
    </source>
</reference>
<dbReference type="InterPro" id="IPR042097">
    <property type="entry name" value="Aminopeptidase_N-like_N_sf"/>
</dbReference>
<gene>
    <name evidence="2" type="ORF">KUTeg_007528</name>
</gene>
<dbReference type="Gene3D" id="2.60.40.1730">
    <property type="entry name" value="tricorn interacting facor f3 domain"/>
    <property type="match status" value="1"/>
</dbReference>
<protein>
    <recommendedName>
        <fullName evidence="1">Aminopeptidase N-like N-terminal domain-containing protein</fullName>
    </recommendedName>
</protein>
<dbReference type="PANTHER" id="PTHR11533:SF299">
    <property type="entry name" value="AMINOPEPTIDASE"/>
    <property type="match status" value="1"/>
</dbReference>
<dbReference type="Pfam" id="PF17900">
    <property type="entry name" value="Peptidase_M1_N"/>
    <property type="match status" value="1"/>
</dbReference>